<dbReference type="Proteomes" id="UP000466578">
    <property type="component" value="Chromosome"/>
</dbReference>
<accession>A0ABM7KA03</accession>
<keyword evidence="2" id="KW-1185">Reference proteome</keyword>
<proteinExistence type="predicted"/>
<name>A0ABM7KA03_9MYCO</name>
<sequence>MATNTPVTASVDSAPLTVSRNRNPVTVSAPSTASTALLVRKLILSLARARSNMIREARNSSRRCTNVTLRANRVKNVASSIAESPPPITAMS</sequence>
<reference evidence="1 2" key="1">
    <citation type="journal article" date="2019" name="Emerg. Microbes Infect.">
        <title>Comprehensive subspecies identification of 175 nontuberculous mycobacteria species based on 7547 genomic profiles.</title>
        <authorList>
            <person name="Matsumoto Y."/>
            <person name="Kinjo T."/>
            <person name="Motooka D."/>
            <person name="Nabeya D."/>
            <person name="Jung N."/>
            <person name="Uechi K."/>
            <person name="Horii T."/>
            <person name="Iida T."/>
            <person name="Fujita J."/>
            <person name="Nakamura S."/>
        </authorList>
    </citation>
    <scope>NUCLEOTIDE SEQUENCE [LARGE SCALE GENOMIC DNA]</scope>
    <source>
        <strain evidence="1 2">JCM 30622</strain>
    </source>
</reference>
<dbReference type="EMBL" id="AP022597">
    <property type="protein sequence ID" value="BBY71699.1"/>
    <property type="molecule type" value="Genomic_DNA"/>
</dbReference>
<gene>
    <name evidence="1" type="ORF">MPRI_38860</name>
</gene>
<evidence type="ECO:0000313" key="2">
    <source>
        <dbReference type="Proteomes" id="UP000466578"/>
    </source>
</evidence>
<evidence type="ECO:0000313" key="1">
    <source>
        <dbReference type="EMBL" id="BBY71699.1"/>
    </source>
</evidence>
<organism evidence="1 2">
    <name type="scientific">Mycobacterium paraintracellulare</name>
    <dbReference type="NCBI Taxonomy" id="1138383"/>
    <lineage>
        <taxon>Bacteria</taxon>
        <taxon>Bacillati</taxon>
        <taxon>Actinomycetota</taxon>
        <taxon>Actinomycetes</taxon>
        <taxon>Mycobacteriales</taxon>
        <taxon>Mycobacteriaceae</taxon>
        <taxon>Mycobacterium</taxon>
        <taxon>Mycobacterium avium complex (MAC)</taxon>
    </lineage>
</organism>
<protein>
    <submittedName>
        <fullName evidence="1">Uncharacterized protein</fullName>
    </submittedName>
</protein>